<dbReference type="NCBIfam" id="NF003007">
    <property type="entry name" value="PRK03818.1"/>
    <property type="match status" value="1"/>
</dbReference>
<dbReference type="Proteomes" id="UP001141933">
    <property type="component" value="Unassembled WGS sequence"/>
</dbReference>
<evidence type="ECO:0000256" key="3">
    <source>
        <dbReference type="ARBA" id="ARBA00022448"/>
    </source>
</evidence>
<evidence type="ECO:0000256" key="4">
    <source>
        <dbReference type="ARBA" id="ARBA00022475"/>
    </source>
</evidence>
<comment type="similarity">
    <text evidence="2">Belongs to the AAE transporter (TC 2.A.81) family.</text>
</comment>
<keyword evidence="5 8" id="KW-0812">Transmembrane</keyword>
<keyword evidence="4" id="KW-1003">Cell membrane</keyword>
<evidence type="ECO:0000313" key="10">
    <source>
        <dbReference type="EMBL" id="MCZ8372983.1"/>
    </source>
</evidence>
<keyword evidence="3" id="KW-0813">Transport</keyword>
<dbReference type="RefSeq" id="WP_269878284.1">
    <property type="nucleotide sequence ID" value="NZ_JAPZVM010000008.1"/>
</dbReference>
<proteinExistence type="inferred from homology"/>
<feature type="transmembrane region" description="Helical" evidence="8">
    <location>
        <begin position="39"/>
        <end position="58"/>
    </location>
</feature>
<feature type="transmembrane region" description="Helical" evidence="8">
    <location>
        <begin position="161"/>
        <end position="183"/>
    </location>
</feature>
<feature type="transmembrane region" description="Helical" evidence="8">
    <location>
        <begin position="101"/>
        <end position="121"/>
    </location>
</feature>
<feature type="transmembrane region" description="Helical" evidence="8">
    <location>
        <begin position="381"/>
        <end position="404"/>
    </location>
</feature>
<dbReference type="InterPro" id="IPR006512">
    <property type="entry name" value="YidE_YbjL"/>
</dbReference>
<dbReference type="PANTHER" id="PTHR30445:SF3">
    <property type="entry name" value="TRANSPORT PROTEIN YIDE-RELATED"/>
    <property type="match status" value="1"/>
</dbReference>
<evidence type="ECO:0000256" key="5">
    <source>
        <dbReference type="ARBA" id="ARBA00022692"/>
    </source>
</evidence>
<evidence type="ECO:0000259" key="9">
    <source>
        <dbReference type="PROSITE" id="PS51202"/>
    </source>
</evidence>
<dbReference type="InterPro" id="IPR006037">
    <property type="entry name" value="RCK_C"/>
</dbReference>
<keyword evidence="6 8" id="KW-1133">Transmembrane helix</keyword>
<reference evidence="10" key="1">
    <citation type="submission" date="2022-12" db="EMBL/GenBank/DDBJ databases">
        <title>Phocaeicola acetigenes sp. nov., isolated feces from a healthy human.</title>
        <authorList>
            <person name="Do H."/>
            <person name="Ha Y.B."/>
            <person name="Kim J.-S."/>
            <person name="Suh M.K."/>
            <person name="Kim H.S."/>
            <person name="Lee J.-S."/>
        </authorList>
    </citation>
    <scope>NUCLEOTIDE SEQUENCE</scope>
    <source>
        <strain evidence="10">KGMB11183</strain>
    </source>
</reference>
<evidence type="ECO:0000313" key="11">
    <source>
        <dbReference type="Proteomes" id="UP001141933"/>
    </source>
</evidence>
<evidence type="ECO:0000256" key="2">
    <source>
        <dbReference type="ARBA" id="ARBA00009854"/>
    </source>
</evidence>
<dbReference type="PANTHER" id="PTHR30445">
    <property type="entry name" value="K(+)_H(+) ANTIPORTER SUBUNIT KHTT"/>
    <property type="match status" value="1"/>
</dbReference>
<feature type="transmembrane region" description="Helical" evidence="8">
    <location>
        <begin position="473"/>
        <end position="494"/>
    </location>
</feature>
<accession>A0ABT4PIX8</accession>
<comment type="caution">
    <text evidence="10">The sequence shown here is derived from an EMBL/GenBank/DDBJ whole genome shotgun (WGS) entry which is preliminary data.</text>
</comment>
<dbReference type="NCBIfam" id="TIGR01625">
    <property type="entry name" value="YidE_YbjL_dupl"/>
    <property type="match status" value="2"/>
</dbReference>
<evidence type="ECO:0000256" key="1">
    <source>
        <dbReference type="ARBA" id="ARBA00004651"/>
    </source>
</evidence>
<dbReference type="Pfam" id="PF06826">
    <property type="entry name" value="Asp-Al_Ex"/>
    <property type="match status" value="2"/>
</dbReference>
<dbReference type="InterPro" id="IPR036721">
    <property type="entry name" value="RCK_C_sf"/>
</dbReference>
<evidence type="ECO:0000256" key="8">
    <source>
        <dbReference type="SAM" id="Phobius"/>
    </source>
</evidence>
<dbReference type="SUPFAM" id="SSF116726">
    <property type="entry name" value="TrkA C-terminal domain-like"/>
    <property type="match status" value="2"/>
</dbReference>
<comment type="subcellular location">
    <subcellularLocation>
        <location evidence="1">Cell membrane</location>
        <topology evidence="1">Multi-pass membrane protein</topology>
    </subcellularLocation>
</comment>
<feature type="domain" description="RCK C-terminal" evidence="9">
    <location>
        <begin position="287"/>
        <end position="371"/>
    </location>
</feature>
<keyword evidence="7 8" id="KW-0472">Membrane</keyword>
<sequence length="560" mass="60525">MNWLQDLLTNPNSIAHIVALYAFVIAAGVLLGKIKLFGISLGVTFVLFVGILAGHFGFTGNPAILSFVQDFGLILFVFCIGLQVGPSFFSSFKKGGITMNMLAVGIVALNIVVALVLYYALQGRVDIPMMVGILCGAVTNTPGLGAANEALQQLHYQGPEIAMGYACAYPLGVMGIILSLIAIRYICRVNMQKEAEDIQKEEEANPHLKPYHIVLKVQNEALSGKKMSQVQNFLARDFVCSRILQDGHVYVPNADTVLRLGDEMNIVCAEDDSEAIQAFIGPKIDGVDWDKQSKQDKPMVSRRILVTQPSINGKTLGELHFSSMYGVNVTRVNRSGMDLFAARQLTLQVGDRVMVVGPQDAIERVAELLGNQLKRLDHPNIVTIFVGILVGILFGSLPIAFPGIPTPVKLGLAGGPLIISILIGRFGHKVKLVTYTTMSANLMLREVGLVLFLASVGIKAGENFVQMVVEGDGMLYVGIGFLITVIPLLIIGMVARWGHKLNYYTLMGLIAGSNTDPPALAYANQISGNDAPAVGYSTVYPLTMFLRILTAQLLILFMAG</sequence>
<feature type="domain" description="RCK C-terminal" evidence="9">
    <location>
        <begin position="198"/>
        <end position="282"/>
    </location>
</feature>
<evidence type="ECO:0000256" key="6">
    <source>
        <dbReference type="ARBA" id="ARBA00022989"/>
    </source>
</evidence>
<evidence type="ECO:0000256" key="7">
    <source>
        <dbReference type="ARBA" id="ARBA00023136"/>
    </source>
</evidence>
<name>A0ABT4PIX8_9BACT</name>
<dbReference type="PROSITE" id="PS51202">
    <property type="entry name" value="RCK_C"/>
    <property type="match status" value="2"/>
</dbReference>
<gene>
    <name evidence="10" type="ORF">O6P32_09745</name>
</gene>
<feature type="transmembrane region" description="Helical" evidence="8">
    <location>
        <begin position="440"/>
        <end position="461"/>
    </location>
</feature>
<dbReference type="EMBL" id="JAPZVM010000008">
    <property type="protein sequence ID" value="MCZ8372983.1"/>
    <property type="molecule type" value="Genomic_DNA"/>
</dbReference>
<feature type="transmembrane region" description="Helical" evidence="8">
    <location>
        <begin position="64"/>
        <end position="89"/>
    </location>
</feature>
<dbReference type="Pfam" id="PF02080">
    <property type="entry name" value="TrkA_C"/>
    <property type="match status" value="1"/>
</dbReference>
<dbReference type="InterPro" id="IPR050144">
    <property type="entry name" value="AAE_transporter"/>
</dbReference>
<keyword evidence="11" id="KW-1185">Reference proteome</keyword>
<dbReference type="Gene3D" id="3.30.70.1450">
    <property type="entry name" value="Regulator of K+ conductance, C-terminal domain"/>
    <property type="match status" value="2"/>
</dbReference>
<feature type="transmembrane region" description="Helical" evidence="8">
    <location>
        <begin position="13"/>
        <end position="32"/>
    </location>
</feature>
<protein>
    <submittedName>
        <fullName evidence="10">Transporter</fullName>
    </submittedName>
</protein>
<organism evidence="10 11">
    <name type="scientific">Phocaeicola acetigenes</name>
    <dbReference type="NCBI Taxonomy" id="3016083"/>
    <lineage>
        <taxon>Bacteria</taxon>
        <taxon>Pseudomonadati</taxon>
        <taxon>Bacteroidota</taxon>
        <taxon>Bacteroidia</taxon>
        <taxon>Bacteroidales</taxon>
        <taxon>Bacteroidaceae</taxon>
        <taxon>Phocaeicola</taxon>
    </lineage>
</organism>
<feature type="transmembrane region" description="Helical" evidence="8">
    <location>
        <begin position="410"/>
        <end position="428"/>
    </location>
</feature>